<dbReference type="InterPro" id="IPR051313">
    <property type="entry name" value="Bact_iron-sidero_bind"/>
</dbReference>
<name>A0A1I6A6G8_9RHOB</name>
<feature type="chain" id="PRO_5017452435" evidence="6">
    <location>
        <begin position="21"/>
        <end position="318"/>
    </location>
</feature>
<keyword evidence="4" id="KW-0410">Iron transport</keyword>
<evidence type="ECO:0000313" key="9">
    <source>
        <dbReference type="Proteomes" id="UP000243106"/>
    </source>
</evidence>
<dbReference type="GO" id="GO:1901678">
    <property type="term" value="P:iron coordination entity transport"/>
    <property type="evidence" value="ECO:0007669"/>
    <property type="project" value="UniProtKB-ARBA"/>
</dbReference>
<evidence type="ECO:0000313" key="8">
    <source>
        <dbReference type="EMBL" id="SFQ64248.1"/>
    </source>
</evidence>
<dbReference type="STRING" id="93684.SAMN05421853_11547"/>
<keyword evidence="4" id="KW-0406">Ion transport</keyword>
<organism evidence="8 9">
    <name type="scientific">Roseivivax halotolerans</name>
    <dbReference type="NCBI Taxonomy" id="93684"/>
    <lineage>
        <taxon>Bacteria</taxon>
        <taxon>Pseudomonadati</taxon>
        <taxon>Pseudomonadota</taxon>
        <taxon>Alphaproteobacteria</taxon>
        <taxon>Rhodobacterales</taxon>
        <taxon>Roseobacteraceae</taxon>
        <taxon>Roseivivax</taxon>
    </lineage>
</organism>
<dbReference type="PANTHER" id="PTHR30532">
    <property type="entry name" value="IRON III DICITRATE-BINDING PERIPLASMIC PROTEIN"/>
    <property type="match status" value="1"/>
</dbReference>
<evidence type="ECO:0000256" key="3">
    <source>
        <dbReference type="ARBA" id="ARBA00022448"/>
    </source>
</evidence>
<gene>
    <name evidence="8" type="ORF">SAMN05421853_11547</name>
</gene>
<dbReference type="SUPFAM" id="SSF53807">
    <property type="entry name" value="Helical backbone' metal receptor"/>
    <property type="match status" value="1"/>
</dbReference>
<dbReference type="PANTHER" id="PTHR30532:SF1">
    <property type="entry name" value="IRON(3+)-HYDROXAMATE-BINDING PROTEIN FHUD"/>
    <property type="match status" value="1"/>
</dbReference>
<comment type="similarity">
    <text evidence="2">Belongs to the bacterial solute-binding protein 8 family.</text>
</comment>
<dbReference type="Proteomes" id="UP000243106">
    <property type="component" value="Unassembled WGS sequence"/>
</dbReference>
<sequence>MRTTLITLAALAALSMPALAQETRTITDDLGRTVDVPVDPERIAVLHDKNLGTPLIELGVLPVGSHGRTTTEGEPFIRGSITVTGFDFDNSNISFLGTNPADIEAVAEVSPDLIITSTWQNASVDRLSAIAPTVVVDTTERQTLGVFPLLAEATGTTERLARLETRYQAQIDQIQRLVNTGDIRVNVIQGINDGIYVQHTYSALGTVLRDAGFKFPPAVDAIGVGGAQTFSAEAMPELDADVIFLTYRTDQDQTPADARAAMERLFPGWCETLHACREDQMVILPRAEATSASYDALMSLALVVLAATSSTDIVSIPE</sequence>
<evidence type="ECO:0000256" key="6">
    <source>
        <dbReference type="SAM" id="SignalP"/>
    </source>
</evidence>
<keyword evidence="4" id="KW-0408">Iron</keyword>
<dbReference type="Pfam" id="PF01497">
    <property type="entry name" value="Peripla_BP_2"/>
    <property type="match status" value="1"/>
</dbReference>
<dbReference type="InterPro" id="IPR002491">
    <property type="entry name" value="ABC_transptr_periplasmic_BD"/>
</dbReference>
<dbReference type="PROSITE" id="PS50983">
    <property type="entry name" value="FE_B12_PBP"/>
    <property type="match status" value="1"/>
</dbReference>
<evidence type="ECO:0000256" key="5">
    <source>
        <dbReference type="ARBA" id="ARBA00022729"/>
    </source>
</evidence>
<feature type="domain" description="Fe/B12 periplasmic-binding" evidence="7">
    <location>
        <begin position="43"/>
        <end position="313"/>
    </location>
</feature>
<feature type="signal peptide" evidence="6">
    <location>
        <begin position="1"/>
        <end position="20"/>
    </location>
</feature>
<dbReference type="GO" id="GO:0030288">
    <property type="term" value="C:outer membrane-bounded periplasmic space"/>
    <property type="evidence" value="ECO:0007669"/>
    <property type="project" value="TreeGrafter"/>
</dbReference>
<keyword evidence="9" id="KW-1185">Reference proteome</keyword>
<evidence type="ECO:0000256" key="2">
    <source>
        <dbReference type="ARBA" id="ARBA00008814"/>
    </source>
</evidence>
<reference evidence="9" key="1">
    <citation type="submission" date="2016-10" db="EMBL/GenBank/DDBJ databases">
        <authorList>
            <person name="Varghese N."/>
            <person name="Submissions S."/>
        </authorList>
    </citation>
    <scope>NUCLEOTIDE SEQUENCE [LARGE SCALE GENOMIC DNA]</scope>
    <source>
        <strain evidence="9">JCM 10271</strain>
    </source>
</reference>
<evidence type="ECO:0000256" key="4">
    <source>
        <dbReference type="ARBA" id="ARBA00022496"/>
    </source>
</evidence>
<evidence type="ECO:0000259" key="7">
    <source>
        <dbReference type="PROSITE" id="PS50983"/>
    </source>
</evidence>
<dbReference type="AlphaFoldDB" id="A0A1I6A6G8"/>
<dbReference type="RefSeq" id="WP_093014966.1">
    <property type="nucleotide sequence ID" value="NZ_FOXV01000015.1"/>
</dbReference>
<keyword evidence="5 6" id="KW-0732">Signal</keyword>
<dbReference type="Gene3D" id="3.40.50.1980">
    <property type="entry name" value="Nitrogenase molybdenum iron protein domain"/>
    <property type="match status" value="2"/>
</dbReference>
<evidence type="ECO:0000256" key="1">
    <source>
        <dbReference type="ARBA" id="ARBA00004196"/>
    </source>
</evidence>
<dbReference type="EMBL" id="FOXV01000015">
    <property type="protein sequence ID" value="SFQ64248.1"/>
    <property type="molecule type" value="Genomic_DNA"/>
</dbReference>
<protein>
    <submittedName>
        <fullName evidence="8">Iron complex transport system substrate-binding protein</fullName>
    </submittedName>
</protein>
<accession>A0A1I6A6G8</accession>
<proteinExistence type="inferred from homology"/>
<keyword evidence="3" id="KW-0813">Transport</keyword>
<comment type="subcellular location">
    <subcellularLocation>
        <location evidence="1">Cell envelope</location>
    </subcellularLocation>
</comment>